<sequence length="72" mass="7393">MGPPENGNAAPMAVGNGVDRTGASEGNLAAIYPTFSRSATEFAIATIARRWRLPAPTARVVVELARLGGQAA</sequence>
<dbReference type="EMBL" id="CAKXZS010000018">
    <property type="protein sequence ID" value="CAH2400506.1"/>
    <property type="molecule type" value="Genomic_DNA"/>
</dbReference>
<protein>
    <submittedName>
        <fullName evidence="1">Uncharacterized protein</fullName>
    </submittedName>
</protein>
<comment type="caution">
    <text evidence="1">The sequence shown here is derived from an EMBL/GenBank/DDBJ whole genome shotgun (WGS) entry which is preliminary data.</text>
</comment>
<gene>
    <name evidence="1" type="ORF">MES4922_250005</name>
</gene>
<evidence type="ECO:0000313" key="2">
    <source>
        <dbReference type="Proteomes" id="UP001152604"/>
    </source>
</evidence>
<name>A0ABN8JT59_9HYPH</name>
<reference evidence="1" key="1">
    <citation type="submission" date="2022-03" db="EMBL/GenBank/DDBJ databases">
        <authorList>
            <person name="Brunel B."/>
        </authorList>
    </citation>
    <scope>NUCLEOTIDE SEQUENCE</scope>
    <source>
        <strain evidence="1">STM4922sample</strain>
    </source>
</reference>
<proteinExistence type="predicted"/>
<dbReference type="Proteomes" id="UP001152604">
    <property type="component" value="Unassembled WGS sequence"/>
</dbReference>
<keyword evidence="2" id="KW-1185">Reference proteome</keyword>
<evidence type="ECO:0000313" key="1">
    <source>
        <dbReference type="EMBL" id="CAH2400506.1"/>
    </source>
</evidence>
<organism evidence="1 2">
    <name type="scientific">Mesorhizobium ventifaucium</name>
    <dbReference type="NCBI Taxonomy" id="666020"/>
    <lineage>
        <taxon>Bacteria</taxon>
        <taxon>Pseudomonadati</taxon>
        <taxon>Pseudomonadota</taxon>
        <taxon>Alphaproteobacteria</taxon>
        <taxon>Hyphomicrobiales</taxon>
        <taxon>Phyllobacteriaceae</taxon>
        <taxon>Mesorhizobium</taxon>
    </lineage>
</organism>
<accession>A0ABN8JT59</accession>